<evidence type="ECO:0000313" key="2">
    <source>
        <dbReference type="EMBL" id="VVM08363.1"/>
    </source>
</evidence>
<sequence>MEALFGSRFVIDLYEIVRKKTEWPTRDFSIKTLAKYCGFVWRDAHPSGAASIEWFDQWVRSGDGEVQQRILDYNEDDQVRGKPRRSGRGRIARTA</sequence>
<dbReference type="OrthoDB" id="9757917at2"/>
<evidence type="ECO:0000313" key="3">
    <source>
        <dbReference type="Proteomes" id="UP000381693"/>
    </source>
</evidence>
<comment type="caution">
    <text evidence="2">The sequence shown here is derived from an EMBL/GenBank/DDBJ whole genome shotgun (WGS) entry which is preliminary data.</text>
</comment>
<name>A0A5E6MH68_9BACT</name>
<dbReference type="Pfam" id="PF13482">
    <property type="entry name" value="RNase_H_2"/>
    <property type="match status" value="1"/>
</dbReference>
<dbReference type="Proteomes" id="UP000381693">
    <property type="component" value="Unassembled WGS sequence"/>
</dbReference>
<dbReference type="InterPro" id="IPR012337">
    <property type="entry name" value="RNaseH-like_sf"/>
</dbReference>
<accession>A0A5E6MH68</accession>
<dbReference type="InterPro" id="IPR038720">
    <property type="entry name" value="YprB_RNase_H-like_dom"/>
</dbReference>
<dbReference type="SUPFAM" id="SSF53098">
    <property type="entry name" value="Ribonuclease H-like"/>
    <property type="match status" value="1"/>
</dbReference>
<dbReference type="RefSeq" id="WP_142525959.1">
    <property type="nucleotide sequence ID" value="NZ_CABFUZ020000248.1"/>
</dbReference>
<proteinExistence type="predicted"/>
<feature type="domain" description="YprB ribonuclease H-like" evidence="1">
    <location>
        <begin position="10"/>
        <end position="79"/>
    </location>
</feature>
<keyword evidence="3" id="KW-1185">Reference proteome</keyword>
<gene>
    <name evidence="2" type="ORF">MAMC_02074</name>
</gene>
<reference evidence="2" key="1">
    <citation type="submission" date="2019-09" db="EMBL/GenBank/DDBJ databases">
        <authorList>
            <person name="Cremers G."/>
        </authorList>
    </citation>
    <scope>NUCLEOTIDE SEQUENCE [LARGE SCALE GENOMIC DNA]</scope>
    <source>
        <strain evidence="2">3B</strain>
    </source>
</reference>
<protein>
    <recommendedName>
        <fullName evidence="1">YprB ribonuclease H-like domain-containing protein</fullName>
    </recommendedName>
</protein>
<dbReference type="EMBL" id="CABFUZ020000248">
    <property type="protein sequence ID" value="VVM08363.1"/>
    <property type="molecule type" value="Genomic_DNA"/>
</dbReference>
<organism evidence="2 3">
    <name type="scientific">Methylacidimicrobium cyclopophantes</name>
    <dbReference type="NCBI Taxonomy" id="1041766"/>
    <lineage>
        <taxon>Bacteria</taxon>
        <taxon>Pseudomonadati</taxon>
        <taxon>Verrucomicrobiota</taxon>
        <taxon>Methylacidimicrobium</taxon>
    </lineage>
</organism>
<evidence type="ECO:0000259" key="1">
    <source>
        <dbReference type="Pfam" id="PF13482"/>
    </source>
</evidence>
<dbReference type="AlphaFoldDB" id="A0A5E6MH68"/>